<feature type="non-terminal residue" evidence="2">
    <location>
        <position position="1"/>
    </location>
</feature>
<feature type="region of interest" description="Disordered" evidence="1">
    <location>
        <begin position="110"/>
        <end position="149"/>
    </location>
</feature>
<sequence>PPPPPPPPPPAAGRGGAAPPRPRARGGGGGPRPPPPPAPPPPRPGGAPPPPAPPPPPPRDLAQRAFAGGLNLRRTNAVRTDGGAVEHADTAAGDRAHGVFLMAGQAELAHEQDVERKAERPGDGEADRNAAARQSQHQRVGASGVAGQRQRQEFAGLRAVFEVSEGFHTSSTGERHFGCTNVEK</sequence>
<organism evidence="2 3">
    <name type="scientific">Massilia rubra</name>
    <dbReference type="NCBI Taxonomy" id="2607910"/>
    <lineage>
        <taxon>Bacteria</taxon>
        <taxon>Pseudomonadati</taxon>
        <taxon>Pseudomonadota</taxon>
        <taxon>Betaproteobacteria</taxon>
        <taxon>Burkholderiales</taxon>
        <taxon>Oxalobacteraceae</taxon>
        <taxon>Telluria group</taxon>
        <taxon>Massilia</taxon>
    </lineage>
</organism>
<dbReference type="Proteomes" id="UP000785613">
    <property type="component" value="Unassembled WGS sequence"/>
</dbReference>
<evidence type="ECO:0000256" key="1">
    <source>
        <dbReference type="SAM" id="MobiDB-lite"/>
    </source>
</evidence>
<comment type="caution">
    <text evidence="2">The sequence shown here is derived from an EMBL/GenBank/DDBJ whole genome shotgun (WGS) entry which is preliminary data.</text>
</comment>
<feature type="compositionally biased region" description="Pro residues" evidence="1">
    <location>
        <begin position="1"/>
        <end position="11"/>
    </location>
</feature>
<reference evidence="2 3" key="1">
    <citation type="submission" date="2019-09" db="EMBL/GenBank/DDBJ databases">
        <title>Taxonomy of Antarctic Massilia spp.: description of Massilia rubra sp. nov., Massilia aquatica sp. nov., Massilia mucilaginosa sp. nov., Massilia frigida sp. nov. isolated from streams, lakes and regoliths.</title>
        <authorList>
            <person name="Holochova P."/>
            <person name="Sedlacek I."/>
            <person name="Kralova S."/>
            <person name="Maslanova I."/>
            <person name="Busse H.-J."/>
            <person name="Stankova E."/>
            <person name="Vrbovska V."/>
            <person name="Kovarovic V."/>
            <person name="Bartak M."/>
            <person name="Svec P."/>
            <person name="Pantucek R."/>
        </authorList>
    </citation>
    <scope>NUCLEOTIDE SEQUENCE [LARGE SCALE GENOMIC DNA]</scope>
    <source>
        <strain evidence="2 3">CCM 8692</strain>
    </source>
</reference>
<feature type="compositionally biased region" description="Basic and acidic residues" evidence="1">
    <location>
        <begin position="110"/>
        <end position="130"/>
    </location>
</feature>
<accession>A0ABX0LYD4</accession>
<feature type="compositionally biased region" description="Pro residues" evidence="1">
    <location>
        <begin position="31"/>
        <end position="59"/>
    </location>
</feature>
<protein>
    <submittedName>
        <fullName evidence="2">Uncharacterized protein</fullName>
    </submittedName>
</protein>
<dbReference type="EMBL" id="VUYU01000024">
    <property type="protein sequence ID" value="NHZ37127.1"/>
    <property type="molecule type" value="Genomic_DNA"/>
</dbReference>
<evidence type="ECO:0000313" key="3">
    <source>
        <dbReference type="Proteomes" id="UP000785613"/>
    </source>
</evidence>
<gene>
    <name evidence="2" type="ORF">F0185_26525</name>
</gene>
<feature type="region of interest" description="Disordered" evidence="1">
    <location>
        <begin position="1"/>
        <end position="90"/>
    </location>
</feature>
<keyword evidence="3" id="KW-1185">Reference proteome</keyword>
<dbReference type="PRINTS" id="PR00049">
    <property type="entry name" value="WILMSTUMOUR"/>
</dbReference>
<proteinExistence type="predicted"/>
<evidence type="ECO:0000313" key="2">
    <source>
        <dbReference type="EMBL" id="NHZ37127.1"/>
    </source>
</evidence>
<name>A0ABX0LYD4_9BURK</name>